<reference evidence="2 3" key="1">
    <citation type="submission" date="2020-07" db="EMBL/GenBank/DDBJ databases">
        <title>Comparative genomics of pyrophilous fungi reveals a link between fire events and developmental genes.</title>
        <authorList>
            <consortium name="DOE Joint Genome Institute"/>
            <person name="Steindorff A.S."/>
            <person name="Carver A."/>
            <person name="Calhoun S."/>
            <person name="Stillman K."/>
            <person name="Liu H."/>
            <person name="Lipzen A."/>
            <person name="Pangilinan J."/>
            <person name="Labutti K."/>
            <person name="Bruns T.D."/>
            <person name="Grigoriev I.V."/>
        </authorList>
    </citation>
    <scope>NUCLEOTIDE SEQUENCE [LARGE SCALE GENOMIC DNA]</scope>
    <source>
        <strain evidence="2 3">CBS 144469</strain>
    </source>
</reference>
<feature type="compositionally biased region" description="Basic and acidic residues" evidence="1">
    <location>
        <begin position="325"/>
        <end position="341"/>
    </location>
</feature>
<name>A0A8H6M2P6_9AGAR</name>
<dbReference type="EMBL" id="JACGCI010000063">
    <property type="protein sequence ID" value="KAF6749402.1"/>
    <property type="molecule type" value="Genomic_DNA"/>
</dbReference>
<protein>
    <submittedName>
        <fullName evidence="2">Uncharacterized protein</fullName>
    </submittedName>
</protein>
<feature type="compositionally biased region" description="Basic and acidic residues" evidence="1">
    <location>
        <begin position="255"/>
        <end position="271"/>
    </location>
</feature>
<feature type="compositionally biased region" description="Basic residues" evidence="1">
    <location>
        <begin position="185"/>
        <end position="205"/>
    </location>
</feature>
<proteinExistence type="predicted"/>
<gene>
    <name evidence="2" type="ORF">DFP72DRAFT_852549</name>
</gene>
<dbReference type="AlphaFoldDB" id="A0A8H6M2P6"/>
<feature type="compositionally biased region" description="Basic and acidic residues" evidence="1">
    <location>
        <begin position="284"/>
        <end position="300"/>
    </location>
</feature>
<feature type="compositionally biased region" description="Low complexity" evidence="1">
    <location>
        <begin position="224"/>
        <end position="242"/>
    </location>
</feature>
<evidence type="ECO:0000256" key="1">
    <source>
        <dbReference type="SAM" id="MobiDB-lite"/>
    </source>
</evidence>
<evidence type="ECO:0000313" key="3">
    <source>
        <dbReference type="Proteomes" id="UP000521943"/>
    </source>
</evidence>
<feature type="region of interest" description="Disordered" evidence="1">
    <location>
        <begin position="111"/>
        <end position="374"/>
    </location>
</feature>
<accession>A0A8H6M2P6</accession>
<sequence length="888" mass="100075">MQQGVQRVYECGPSLDGIGGAAATRWPDMYHLERFRRGVCPNIGLSRRILLQMSFLRLTFTRALVRPAPISRDANQLTLHSADIYRQPRQIQQHAHRALETPILERTSLETHALRKPQTHITPTQLRPTRTAQSSRDTDPRTTVSRDPCSPKATDAYHADPAASDTHRTELSRHGSPNNCLPRRMLSKSHRRISRRPSRVRHAPHRALETRIPKQLSPETHALQKPQTRIPPTQPRPTRTAQSSRDTDPQTTVSRDPRSPKPTDADDRMLRSPDTYPADPAASDTHRTELSRHGSPHEGLSRPTLSETHKHVSRRPSRVRHAPHRALETRIPERLSLETHALRNPQVSRDTDAHTTVSRDPCSPKPTDAYHADPAAFDTTRKGLSRHRCPHDCLSRPMLSETHRHSFASLHPSPSRSADSDHRMLRSPDTYPARPALSDTHRTGLSRHRSPNNCLPRRMLNKTHRSLKTPVPGRMSLETHALRDAQTLHSPDAYPARPASSDTTLTELSRHRYRGECLSRRMLSTHSTPPWPPSKYLGKVMLPVTCSYCEHGHNNPPLYAIDPDTMDKIIDNMDLMSRDAFSAACPHMQKLIFDRNHRGVRTILEHFGLAPDAFLEEMRGGGSIIGGIAALRLFKQDIPIPPVLEIYGRAYSFPRLGVPHEAEYEFAEQGEDEGNGYCCEEEIWDKSEICRLLKYRYYGLSVEKVRRLVNKPLGKAILMIETRNSISPIALLTEAPTTALMNFFNGEAAYCLYPNLMSINKALITTPVYDDDDMEGPDIPILDDIQQYGFELLYSAIDAVGKHVCGTDPSCPATIRSFPATFVYASQHTKDTDSWTPAQMIPTGVAMWRQRVAATCDRQTGIGGLHMSGYTEIYGSPTYVYGNPRNSF</sequence>
<feature type="compositionally biased region" description="Polar residues" evidence="1">
    <location>
        <begin position="119"/>
        <end position="145"/>
    </location>
</feature>
<comment type="caution">
    <text evidence="2">The sequence shown here is derived from an EMBL/GenBank/DDBJ whole genome shotgun (WGS) entry which is preliminary data.</text>
</comment>
<feature type="region of interest" description="Disordered" evidence="1">
    <location>
        <begin position="404"/>
        <end position="457"/>
    </location>
</feature>
<feature type="compositionally biased region" description="Basic residues" evidence="1">
    <location>
        <begin position="311"/>
        <end position="324"/>
    </location>
</feature>
<keyword evidence="3" id="KW-1185">Reference proteome</keyword>
<dbReference type="Proteomes" id="UP000521943">
    <property type="component" value="Unassembled WGS sequence"/>
</dbReference>
<organism evidence="2 3">
    <name type="scientific">Ephemerocybe angulata</name>
    <dbReference type="NCBI Taxonomy" id="980116"/>
    <lineage>
        <taxon>Eukaryota</taxon>
        <taxon>Fungi</taxon>
        <taxon>Dikarya</taxon>
        <taxon>Basidiomycota</taxon>
        <taxon>Agaricomycotina</taxon>
        <taxon>Agaricomycetes</taxon>
        <taxon>Agaricomycetidae</taxon>
        <taxon>Agaricales</taxon>
        <taxon>Agaricineae</taxon>
        <taxon>Psathyrellaceae</taxon>
        <taxon>Ephemerocybe</taxon>
    </lineage>
</organism>
<dbReference type="OrthoDB" id="10687493at2759"/>
<evidence type="ECO:0000313" key="2">
    <source>
        <dbReference type="EMBL" id="KAF6749402.1"/>
    </source>
</evidence>